<dbReference type="EMBL" id="BSFD01000004">
    <property type="protein sequence ID" value="GLK48666.1"/>
    <property type="molecule type" value="Genomic_DNA"/>
</dbReference>
<evidence type="ECO:0000259" key="2">
    <source>
        <dbReference type="Pfam" id="PF01841"/>
    </source>
</evidence>
<sequence>MHPHLSRNVRLGAGVALTAATVLVTLAGVVGQGSVRAQSTPSYSARSALPSFHLVQPASTVSPSDALAFYGAPTTPVHITASPRIEALARGLEHDPDRIYQFVRNTIAFEPQFGLHKGGDGAFLDGSGGAFDQAQLMVQLVRASGYSARYRLGTVSLGAEAASILKVGEARQACLLLAAGGTPALVNGSTSCATLSGAVSSVQMLHIWPEINIGGSWYAFDPALKTSARVNGIDLWAAAGTTPASAWSNVSAGVSVGQANVTGLSGSAIAGKMATYAANLQTSLIASHSNKSIHELTGGWTINRDFSTPRNTSLPNASAVLTWEGDIPAPYRAKVQFHTGGFLNTLDLPSIYAYRIQGLQKGRQFILAVRKCDHLNAAPTAYFGGRIATPTACETANTIVGAVDDANFAAWDRKLYIKIDHPYAAGGGAYADEEVLKYIEVGKLADIVIRTAGGTGVRRGLHAAAIDPLMDLRVVAEGSPYECKMYGGPGPGQPMREGDVCATDTGAEDWNYWTQNNDKFINGMVVAAEMKSHKDNVVNLWAELFDATTGITEDLSGARVFHQHSIGVSLNPSYGSTVLDVDTAVGVAPTGSDQPHHILSALAALASASEAGALAQIRSDEDGTPAGAVNGGRVMASGAGLTRLNPGQTSSSLPSGVGVAVRTQVDLYLAQGFSVIVPEQASGGFFARRTEGSELAWIIGNGTKETPSVNNVDPRNDFRKGATDAPRPLDFLGSAEQSNISANVAGTQIGSVDLRSGSLSFSEGDEITIGQGEFPHSLSFNRRYASSGPASSFGELGAGWTHNWESSAYRRSDVTALINGADVVSVAPTLLAAMIAIQAGRADTIEASLISGVALNWWQDEGVSNVVQLNGGGRSARFVRLANGGWRNASSPTEEIVFSGGSAGLAYPQIFDWTLADKSVIHFERFSTTPSSPYYNDITARSHGRVGMTSWTFPTGVQITVSYTSATPTNAPYLQTVSNNLGANLSFTYTANPTQEATSQCLALAAGSIQSADDKKACSLAAQSGGRLIGVSNGPNSVGFGYLDDCHLNTSYCAYYLTASTQTGRRNREYAYDAPGAAAAPYLFGYQNLLQTITDAGVATPRARYVWAALAGEYAPRVIESYDVYNRKTTYFSTNSTSSGAEDPAGARIRQTYDGDGRLIAALDPMSRRSYQYWYGSGRSQGVQSSWGDRKAFEYDSRGNLTKVTRASKDGCGTDGWWCQTIVVTAAYDAYWNRPTSLTLPATVEGQPSQAWTLSYNSQGLVSEQSSPLVYNARTGAYAHAVTKTWYDAYGRVTKVEDPTGVAATQVWGGGGLPAYCLRQSIGSSQFGGLALTTNFGCNAAGDVTSVTDPRGHTTTTSYDALRRKTAEIGPSGTNVQTQWIYDLDGNVTQEKTATSTPAAGAPRTAPWSAACGSPQTCSANASAPSSPSSASPSAT</sequence>
<evidence type="ECO:0000313" key="4">
    <source>
        <dbReference type="Proteomes" id="UP001143509"/>
    </source>
</evidence>
<evidence type="ECO:0000256" key="1">
    <source>
        <dbReference type="SAM" id="MobiDB-lite"/>
    </source>
</evidence>
<keyword evidence="4" id="KW-1185">Reference proteome</keyword>
<dbReference type="InterPro" id="IPR031325">
    <property type="entry name" value="RHS_repeat"/>
</dbReference>
<accession>A0ABQ5T7U7</accession>
<evidence type="ECO:0000313" key="3">
    <source>
        <dbReference type="EMBL" id="GLK48666.1"/>
    </source>
</evidence>
<dbReference type="Gene3D" id="2.180.10.10">
    <property type="entry name" value="RHS repeat-associated core"/>
    <property type="match status" value="1"/>
</dbReference>
<dbReference type="InterPro" id="IPR006530">
    <property type="entry name" value="YD"/>
</dbReference>
<protein>
    <recommendedName>
        <fullName evidence="2">Transglutaminase-like domain-containing protein</fullName>
    </recommendedName>
</protein>
<dbReference type="InterPro" id="IPR050708">
    <property type="entry name" value="T6SS_VgrG/RHS"/>
</dbReference>
<dbReference type="NCBIfam" id="TIGR01643">
    <property type="entry name" value="YD_repeat_2x"/>
    <property type="match status" value="2"/>
</dbReference>
<name>A0ABQ5T7U7_9CAUL</name>
<reference evidence="3" key="2">
    <citation type="submission" date="2023-01" db="EMBL/GenBank/DDBJ databases">
        <authorList>
            <person name="Sun Q."/>
            <person name="Evtushenko L."/>
        </authorList>
    </citation>
    <scope>NUCLEOTIDE SEQUENCE</scope>
    <source>
        <strain evidence="3">VKM B-1499</strain>
    </source>
</reference>
<dbReference type="Pfam" id="PF01841">
    <property type="entry name" value="Transglut_core"/>
    <property type="match status" value="1"/>
</dbReference>
<feature type="domain" description="Transglutaminase-like" evidence="2">
    <location>
        <begin position="96"/>
        <end position="222"/>
    </location>
</feature>
<feature type="region of interest" description="Disordered" evidence="1">
    <location>
        <begin position="1392"/>
        <end position="1436"/>
    </location>
</feature>
<dbReference type="SUPFAM" id="SSF54001">
    <property type="entry name" value="Cysteine proteinases"/>
    <property type="match status" value="1"/>
</dbReference>
<organism evidence="3 4">
    <name type="scientific">Brevundimonas intermedia</name>
    <dbReference type="NCBI Taxonomy" id="74315"/>
    <lineage>
        <taxon>Bacteria</taxon>
        <taxon>Pseudomonadati</taxon>
        <taxon>Pseudomonadota</taxon>
        <taxon>Alphaproteobacteria</taxon>
        <taxon>Caulobacterales</taxon>
        <taxon>Caulobacteraceae</taxon>
        <taxon>Brevundimonas</taxon>
    </lineage>
</organism>
<dbReference type="InterPro" id="IPR002931">
    <property type="entry name" value="Transglutaminase-like"/>
</dbReference>
<gene>
    <name evidence="3" type="ORF">GCM10017620_16390</name>
</gene>
<reference evidence="3" key="1">
    <citation type="journal article" date="2014" name="Int. J. Syst. Evol. Microbiol.">
        <title>Complete genome of a new Firmicutes species belonging to the dominant human colonic microbiota ('Ruminococcus bicirculans') reveals two chromosomes and a selective capacity to utilize plant glucans.</title>
        <authorList>
            <consortium name="NISC Comparative Sequencing Program"/>
            <person name="Wegmann U."/>
            <person name="Louis P."/>
            <person name="Goesmann A."/>
            <person name="Henrissat B."/>
            <person name="Duncan S.H."/>
            <person name="Flint H.J."/>
        </authorList>
    </citation>
    <scope>NUCLEOTIDE SEQUENCE</scope>
    <source>
        <strain evidence="3">VKM B-1499</strain>
    </source>
</reference>
<dbReference type="Proteomes" id="UP001143509">
    <property type="component" value="Unassembled WGS sequence"/>
</dbReference>
<dbReference type="Gene3D" id="3.10.620.30">
    <property type="match status" value="1"/>
</dbReference>
<dbReference type="Pfam" id="PF05593">
    <property type="entry name" value="RHS_repeat"/>
    <property type="match status" value="1"/>
</dbReference>
<dbReference type="InterPro" id="IPR038765">
    <property type="entry name" value="Papain-like_cys_pep_sf"/>
</dbReference>
<dbReference type="PANTHER" id="PTHR32305:SF15">
    <property type="entry name" value="PROTEIN RHSA-RELATED"/>
    <property type="match status" value="1"/>
</dbReference>
<proteinExistence type="predicted"/>
<feature type="compositionally biased region" description="Low complexity" evidence="1">
    <location>
        <begin position="1419"/>
        <end position="1436"/>
    </location>
</feature>
<comment type="caution">
    <text evidence="3">The sequence shown here is derived from an EMBL/GenBank/DDBJ whole genome shotgun (WGS) entry which is preliminary data.</text>
</comment>
<dbReference type="PANTHER" id="PTHR32305">
    <property type="match status" value="1"/>
</dbReference>